<proteinExistence type="predicted"/>
<sequence length="75" mass="8835">MRLAQRITRGHTVYPPGHLQHPVSQAKKIIKDPSHGLFNPLPSRRRRQYRCIKAGNERLKNNFHLQTIRLLLSHH</sequence>
<dbReference type="AlphaFoldDB" id="A0A060XN42"/>
<dbReference type="Proteomes" id="UP000193380">
    <property type="component" value="Unassembled WGS sequence"/>
</dbReference>
<evidence type="ECO:0000256" key="1">
    <source>
        <dbReference type="SAM" id="MobiDB-lite"/>
    </source>
</evidence>
<organism evidence="2 3">
    <name type="scientific">Oncorhynchus mykiss</name>
    <name type="common">Rainbow trout</name>
    <name type="synonym">Salmo gairdneri</name>
    <dbReference type="NCBI Taxonomy" id="8022"/>
    <lineage>
        <taxon>Eukaryota</taxon>
        <taxon>Metazoa</taxon>
        <taxon>Chordata</taxon>
        <taxon>Craniata</taxon>
        <taxon>Vertebrata</taxon>
        <taxon>Euteleostomi</taxon>
        <taxon>Actinopterygii</taxon>
        <taxon>Neopterygii</taxon>
        <taxon>Teleostei</taxon>
        <taxon>Protacanthopterygii</taxon>
        <taxon>Salmoniformes</taxon>
        <taxon>Salmonidae</taxon>
        <taxon>Salmoninae</taxon>
        <taxon>Oncorhynchus</taxon>
    </lineage>
</organism>
<reference evidence="2" key="2">
    <citation type="submission" date="2014-03" db="EMBL/GenBank/DDBJ databases">
        <authorList>
            <person name="Genoscope - CEA"/>
        </authorList>
    </citation>
    <scope>NUCLEOTIDE SEQUENCE</scope>
</reference>
<gene>
    <name evidence="2" type="ORF">GSONMT00011820001</name>
</gene>
<dbReference type="EMBL" id="FR905669">
    <property type="protein sequence ID" value="CDQ80871.1"/>
    <property type="molecule type" value="Genomic_DNA"/>
</dbReference>
<accession>A0A060XN42</accession>
<evidence type="ECO:0000313" key="2">
    <source>
        <dbReference type="EMBL" id="CDQ80871.1"/>
    </source>
</evidence>
<dbReference type="PaxDb" id="8022-A0A060XN42"/>
<name>A0A060XN42_ONCMY</name>
<reference evidence="2" key="1">
    <citation type="journal article" date="2014" name="Nat. Commun.">
        <title>The rainbow trout genome provides novel insights into evolution after whole-genome duplication in vertebrates.</title>
        <authorList>
            <person name="Berthelot C."/>
            <person name="Brunet F."/>
            <person name="Chalopin D."/>
            <person name="Juanchich A."/>
            <person name="Bernard M."/>
            <person name="Noel B."/>
            <person name="Bento P."/>
            <person name="Da Silva C."/>
            <person name="Labadie K."/>
            <person name="Alberti A."/>
            <person name="Aury J.M."/>
            <person name="Louis A."/>
            <person name="Dehais P."/>
            <person name="Bardou P."/>
            <person name="Montfort J."/>
            <person name="Klopp C."/>
            <person name="Cabau C."/>
            <person name="Gaspin C."/>
            <person name="Thorgaard G.H."/>
            <person name="Boussaha M."/>
            <person name="Quillet E."/>
            <person name="Guyomard R."/>
            <person name="Galiana D."/>
            <person name="Bobe J."/>
            <person name="Volff J.N."/>
            <person name="Genet C."/>
            <person name="Wincker P."/>
            <person name="Jaillon O."/>
            <person name="Roest Crollius H."/>
            <person name="Guiguen Y."/>
        </authorList>
    </citation>
    <scope>NUCLEOTIDE SEQUENCE [LARGE SCALE GENOMIC DNA]</scope>
</reference>
<protein>
    <submittedName>
        <fullName evidence="2">Uncharacterized protein</fullName>
    </submittedName>
</protein>
<feature type="region of interest" description="Disordered" evidence="1">
    <location>
        <begin position="1"/>
        <end position="20"/>
    </location>
</feature>
<dbReference type="STRING" id="8022.A0A060XN42"/>
<evidence type="ECO:0000313" key="3">
    <source>
        <dbReference type="Proteomes" id="UP000193380"/>
    </source>
</evidence>